<evidence type="ECO:0000256" key="18">
    <source>
        <dbReference type="ARBA" id="ARBA00043669"/>
    </source>
</evidence>
<evidence type="ECO:0000256" key="13">
    <source>
        <dbReference type="ARBA" id="ARBA00039862"/>
    </source>
</evidence>
<dbReference type="Gene3D" id="3.90.1150.10">
    <property type="entry name" value="Aspartate Aminotransferase, domain 1"/>
    <property type="match status" value="1"/>
</dbReference>
<evidence type="ECO:0000256" key="11">
    <source>
        <dbReference type="ARBA" id="ARBA00033660"/>
    </source>
</evidence>
<dbReference type="GO" id="GO:0030170">
    <property type="term" value="F:pyridoxal phosphate binding"/>
    <property type="evidence" value="ECO:0007669"/>
    <property type="project" value="InterPro"/>
</dbReference>
<dbReference type="OrthoDB" id="10261433at2759"/>
<comment type="catalytic activity">
    <reaction evidence="32">
        <text>L-ornithine + glyoxylate = 5-amino-2-oxopentanoate + glycine</text>
        <dbReference type="Rhea" id="RHEA:77331"/>
        <dbReference type="ChEBI" id="CHEBI:36655"/>
        <dbReference type="ChEBI" id="CHEBI:46911"/>
        <dbReference type="ChEBI" id="CHEBI:57305"/>
        <dbReference type="ChEBI" id="CHEBI:58802"/>
    </reaction>
</comment>
<comment type="catalytic activity">
    <reaction evidence="31">
        <text>N(omega),N(omega)-dimethyl-L-arginine + glyoxylate = 5-(3,3-dimethylguanidino)-2-oxopentanoate + glycine</text>
        <dbReference type="Rhea" id="RHEA:77311"/>
        <dbReference type="ChEBI" id="CHEBI:36655"/>
        <dbReference type="ChEBI" id="CHEBI:57305"/>
        <dbReference type="ChEBI" id="CHEBI:58326"/>
        <dbReference type="ChEBI" id="CHEBI:197301"/>
    </reaction>
</comment>
<name>A0A8W8K423_MAGGI</name>
<comment type="cofactor">
    <cofactor evidence="1">
        <name>pyridoxal 5'-phosphate</name>
        <dbReference type="ChEBI" id="CHEBI:597326"/>
    </cofactor>
</comment>
<dbReference type="InterPro" id="IPR015424">
    <property type="entry name" value="PyrdxlP-dep_Trfase"/>
</dbReference>
<evidence type="ECO:0000256" key="4">
    <source>
        <dbReference type="ARBA" id="ARBA00011881"/>
    </source>
</evidence>
<dbReference type="Proteomes" id="UP000005408">
    <property type="component" value="Unassembled WGS sequence"/>
</dbReference>
<evidence type="ECO:0000256" key="8">
    <source>
        <dbReference type="ARBA" id="ARBA00022898"/>
    </source>
</evidence>
<dbReference type="GO" id="GO:0005739">
    <property type="term" value="C:mitochondrion"/>
    <property type="evidence" value="ECO:0007669"/>
    <property type="project" value="UniProtKB-SubCell"/>
</dbReference>
<evidence type="ECO:0000256" key="25">
    <source>
        <dbReference type="ARBA" id="ARBA00043798"/>
    </source>
</evidence>
<dbReference type="AlphaFoldDB" id="A0A8W8K423"/>
<keyword evidence="9" id="KW-0809">Transit peptide</keyword>
<comment type="catalytic activity">
    <reaction evidence="36">
        <text>oxaloacetate + L-alanine = L-aspartate + pyruvate</text>
        <dbReference type="Rhea" id="RHEA:77347"/>
        <dbReference type="ChEBI" id="CHEBI:15361"/>
        <dbReference type="ChEBI" id="CHEBI:16452"/>
        <dbReference type="ChEBI" id="CHEBI:29991"/>
        <dbReference type="ChEBI" id="CHEBI:57972"/>
    </reaction>
</comment>
<dbReference type="GO" id="GO:0047305">
    <property type="term" value="F:(R)-3-amino-2-methylpropionate-pyruvate transaminase activity"/>
    <property type="evidence" value="ECO:0007669"/>
    <property type="project" value="UniProtKB-EC"/>
</dbReference>
<comment type="catalytic activity">
    <reaction evidence="35">
        <text>N(omega)-methyl-L-arginine + glyoxylate = 5-(3-methylguanidino)-2-oxopentanoate + glycine</text>
        <dbReference type="Rhea" id="RHEA:77323"/>
        <dbReference type="ChEBI" id="CHEBI:36655"/>
        <dbReference type="ChEBI" id="CHEBI:57305"/>
        <dbReference type="ChEBI" id="CHEBI:114953"/>
        <dbReference type="ChEBI" id="CHEBI:197314"/>
    </reaction>
</comment>
<comment type="catalytic activity">
    <reaction evidence="25">
        <text>N(omega),N('omega)-dimethyl-L-arginine + pyruvate = 5-(3,3'-dimethylguanidino)-2-oxopentanoate + L-alanine</text>
        <dbReference type="Rhea" id="RHEA:77307"/>
        <dbReference type="ChEBI" id="CHEBI:15361"/>
        <dbReference type="ChEBI" id="CHEBI:57972"/>
        <dbReference type="ChEBI" id="CHEBI:197308"/>
        <dbReference type="ChEBI" id="CHEBI:197310"/>
    </reaction>
</comment>
<evidence type="ECO:0000256" key="2">
    <source>
        <dbReference type="ARBA" id="ARBA00004173"/>
    </source>
</evidence>
<dbReference type="GO" id="GO:0016223">
    <property type="term" value="F:beta-alanine:pyruvate transaminase activity"/>
    <property type="evidence" value="ECO:0007669"/>
    <property type="project" value="UniProtKB-EC"/>
</dbReference>
<evidence type="ECO:0000256" key="37">
    <source>
        <dbReference type="ARBA" id="ARBA00049480"/>
    </source>
</evidence>
<evidence type="ECO:0000256" key="14">
    <source>
        <dbReference type="ARBA" id="ARBA00041662"/>
    </source>
</evidence>
<dbReference type="OMA" id="MVPGFKY"/>
<comment type="catalytic activity">
    <reaction evidence="26">
        <text>3-oxopropanoate + L-alanine = beta-alanine + pyruvate</text>
        <dbReference type="Rhea" id="RHEA:14077"/>
        <dbReference type="ChEBI" id="CHEBI:15361"/>
        <dbReference type="ChEBI" id="CHEBI:33190"/>
        <dbReference type="ChEBI" id="CHEBI:57966"/>
        <dbReference type="ChEBI" id="CHEBI:57972"/>
        <dbReference type="EC" id="2.6.1.18"/>
    </reaction>
    <physiologicalReaction direction="right-to-left" evidence="26">
        <dbReference type="Rhea" id="RHEA:14079"/>
    </physiologicalReaction>
</comment>
<dbReference type="EC" id="2.6.1.44" evidence="5"/>
<evidence type="ECO:0000256" key="16">
    <source>
        <dbReference type="ARBA" id="ARBA00042611"/>
    </source>
</evidence>
<evidence type="ECO:0000256" key="35">
    <source>
        <dbReference type="ARBA" id="ARBA00048760"/>
    </source>
</evidence>
<dbReference type="GO" id="GO:0009436">
    <property type="term" value="P:glyoxylate catabolic process"/>
    <property type="evidence" value="ECO:0007669"/>
    <property type="project" value="TreeGrafter"/>
</dbReference>
<evidence type="ECO:0000256" key="12">
    <source>
        <dbReference type="ARBA" id="ARBA00039130"/>
    </source>
</evidence>
<comment type="similarity">
    <text evidence="3 39">Belongs to the class-III pyridoxal-phosphate-dependent aminotransferase family.</text>
</comment>
<evidence type="ECO:0000256" key="9">
    <source>
        <dbReference type="ARBA" id="ARBA00022946"/>
    </source>
</evidence>
<evidence type="ECO:0000256" key="31">
    <source>
        <dbReference type="ARBA" id="ARBA00047892"/>
    </source>
</evidence>
<organism evidence="40 41">
    <name type="scientific">Magallana gigas</name>
    <name type="common">Pacific oyster</name>
    <name type="synonym">Crassostrea gigas</name>
    <dbReference type="NCBI Taxonomy" id="29159"/>
    <lineage>
        <taxon>Eukaryota</taxon>
        <taxon>Metazoa</taxon>
        <taxon>Spiralia</taxon>
        <taxon>Lophotrochozoa</taxon>
        <taxon>Mollusca</taxon>
        <taxon>Bivalvia</taxon>
        <taxon>Autobranchia</taxon>
        <taxon>Pteriomorphia</taxon>
        <taxon>Ostreida</taxon>
        <taxon>Ostreoidea</taxon>
        <taxon>Ostreidae</taxon>
        <taxon>Magallana</taxon>
    </lineage>
</organism>
<protein>
    <recommendedName>
        <fullName evidence="13">Alanine--glyoxylate aminotransferase 2, mitochondrial</fullName>
        <ecNumber evidence="28">2.6.1.18</ecNumber>
        <ecNumber evidence="12">2.6.1.40</ecNumber>
        <ecNumber evidence="5">2.6.1.44</ecNumber>
    </recommendedName>
    <alternativeName>
        <fullName evidence="14">(R)-3-amino-2-methylpropionate--pyruvate transaminase</fullName>
    </alternativeName>
    <alternativeName>
        <fullName evidence="16">Beta-ALAAT II</fullName>
    </alternativeName>
    <alternativeName>
        <fullName evidence="17">Beta-alanine-pyruvate aminotransferase</fullName>
    </alternativeName>
    <alternativeName>
        <fullName evidence="30">D-3-aminoisobutyrate-pyruvate aminotransferase</fullName>
    </alternativeName>
    <alternativeName>
        <fullName evidence="15">D-AIBAT</fullName>
    </alternativeName>
    <alternativeName>
        <fullName evidence="29">D-beta-aminoisobutyrate-pyruvate aminotransferase</fullName>
    </alternativeName>
</protein>
<evidence type="ECO:0000256" key="27">
    <source>
        <dbReference type="ARBA" id="ARBA00043826"/>
    </source>
</evidence>
<dbReference type="PIRSF" id="PIRSF000521">
    <property type="entry name" value="Transaminase_4ab_Lys_Orn"/>
    <property type="match status" value="1"/>
</dbReference>
<evidence type="ECO:0000256" key="20">
    <source>
        <dbReference type="ARBA" id="ARBA00043726"/>
    </source>
</evidence>
<evidence type="ECO:0000256" key="15">
    <source>
        <dbReference type="ARBA" id="ARBA00041845"/>
    </source>
</evidence>
<dbReference type="CDD" id="cd00610">
    <property type="entry name" value="OAT_like"/>
    <property type="match status" value="1"/>
</dbReference>
<evidence type="ECO:0000256" key="39">
    <source>
        <dbReference type="RuleBase" id="RU003560"/>
    </source>
</evidence>
<evidence type="ECO:0000256" key="10">
    <source>
        <dbReference type="ARBA" id="ARBA00023128"/>
    </source>
</evidence>
<keyword evidence="8 39" id="KW-0663">Pyridoxal phosphate</keyword>
<dbReference type="Pfam" id="PF00202">
    <property type="entry name" value="Aminotran_3"/>
    <property type="match status" value="1"/>
</dbReference>
<accession>A0A8W8K423</accession>
<comment type="subunit">
    <text evidence="4">Homotetramer.</text>
</comment>
<keyword evidence="41" id="KW-1185">Reference proteome</keyword>
<comment type="catalytic activity">
    <reaction evidence="11">
        <text>glyoxylate + L-alanine = glycine + pyruvate</text>
        <dbReference type="Rhea" id="RHEA:24248"/>
        <dbReference type="ChEBI" id="CHEBI:15361"/>
        <dbReference type="ChEBI" id="CHEBI:36655"/>
        <dbReference type="ChEBI" id="CHEBI:57305"/>
        <dbReference type="ChEBI" id="CHEBI:57972"/>
        <dbReference type="EC" id="2.6.1.44"/>
    </reaction>
    <physiologicalReaction direction="left-to-right" evidence="11">
        <dbReference type="Rhea" id="RHEA:24249"/>
    </physiologicalReaction>
</comment>
<dbReference type="InterPro" id="IPR015422">
    <property type="entry name" value="PyrdxlP-dep_Trfase_small"/>
</dbReference>
<evidence type="ECO:0000256" key="6">
    <source>
        <dbReference type="ARBA" id="ARBA00022576"/>
    </source>
</evidence>
<evidence type="ECO:0000256" key="7">
    <source>
        <dbReference type="ARBA" id="ARBA00022679"/>
    </source>
</evidence>
<comment type="catalytic activity">
    <reaction evidence="27">
        <text>2-oxopentanoate + N(omega),N(omega)-dimethyl-L-arginine = 5-(3,3-dimethylguanidino)-2-oxopentanoate + L-2-aminopentanoate</text>
        <dbReference type="Rhea" id="RHEA:77359"/>
        <dbReference type="ChEBI" id="CHEBI:28644"/>
        <dbReference type="ChEBI" id="CHEBI:58326"/>
        <dbReference type="ChEBI" id="CHEBI:58441"/>
        <dbReference type="ChEBI" id="CHEBI:197301"/>
    </reaction>
</comment>
<reference evidence="40" key="1">
    <citation type="submission" date="2022-08" db="UniProtKB">
        <authorList>
            <consortium name="EnsemblMetazoa"/>
        </authorList>
    </citation>
    <scope>IDENTIFICATION</scope>
    <source>
        <strain evidence="40">05x7-T-G4-1.051#20</strain>
    </source>
</reference>
<dbReference type="GO" id="GO:0008453">
    <property type="term" value="F:alanine-glyoxylate transaminase activity"/>
    <property type="evidence" value="ECO:0007669"/>
    <property type="project" value="UniProtKB-EC"/>
</dbReference>
<dbReference type="EnsemblMetazoa" id="G22353.1">
    <property type="protein sequence ID" value="G22353.1:cds"/>
    <property type="gene ID" value="G22353"/>
</dbReference>
<evidence type="ECO:0000256" key="5">
    <source>
        <dbReference type="ARBA" id="ARBA00013049"/>
    </source>
</evidence>
<comment type="catalytic activity">
    <reaction evidence="21">
        <text>N(omega),N(omega)-dimethyl-L-arginine + oxaloacetate = 5-(3,3-dimethylguanidino)-2-oxopentanoate + L-aspartate</text>
        <dbReference type="Rhea" id="RHEA:77343"/>
        <dbReference type="ChEBI" id="CHEBI:16452"/>
        <dbReference type="ChEBI" id="CHEBI:29991"/>
        <dbReference type="ChEBI" id="CHEBI:58326"/>
        <dbReference type="ChEBI" id="CHEBI:197301"/>
    </reaction>
</comment>
<dbReference type="EC" id="2.6.1.18" evidence="28"/>
<evidence type="ECO:0000256" key="32">
    <source>
        <dbReference type="ARBA" id="ARBA00048264"/>
    </source>
</evidence>
<dbReference type="GO" id="GO:0019481">
    <property type="term" value="P:L-alanine catabolic process, by transamination"/>
    <property type="evidence" value="ECO:0007669"/>
    <property type="project" value="TreeGrafter"/>
</dbReference>
<comment type="function">
    <text evidence="38">Multifunctional aminotransferase with a broad substrate specificity. Catalyzes the conversion of glyoxylate to glycine using alanine as the amino donor. Catalyzes metabolism of not L- but the D-isomer of D-beta-aminoisobutyric acid to generate 2-methyl-3-oxopropanoate and alanine. Catalyzes the transfer of the amino group from beta-alanine to pyruvate to yield L-alanine and 3-oxopropanoate. Can metabolize NG-monomethyl-L-arginine (NMMA), asymmetric NG,NG-dimethyl-L-arginine (ADMA) and symmetric NG,N'G-dimethyl-L-arginine (SDMA). ADMA is a potent inhibitor of nitric-oxide (NO) synthase, and this activity provides mechanism through which the kidney regulates blood pressure.</text>
</comment>
<comment type="catalytic activity">
    <reaction evidence="33">
        <text>2-oxohexanoate + N(omega),N(omega)-dimethyl-L-arginine = L-2-aminohexanoate + 5-(3,3-dimethylguanidino)-2-oxopentanoate</text>
        <dbReference type="Rhea" id="RHEA:77363"/>
        <dbReference type="ChEBI" id="CHEBI:35177"/>
        <dbReference type="ChEBI" id="CHEBI:58326"/>
        <dbReference type="ChEBI" id="CHEBI:58455"/>
        <dbReference type="ChEBI" id="CHEBI:197301"/>
    </reaction>
</comment>
<dbReference type="PANTHER" id="PTHR45688">
    <property type="match status" value="1"/>
</dbReference>
<evidence type="ECO:0000256" key="30">
    <source>
        <dbReference type="ARBA" id="ARBA00044258"/>
    </source>
</evidence>
<comment type="catalytic activity">
    <reaction evidence="34">
        <text>N(omega),N(omega)-dimethyl-L-arginine + 2-oxobutanoate = 5-(3,3-dimethylguanidino)-2-oxopentanoate + (2S)-2-aminobutanoate</text>
        <dbReference type="Rhea" id="RHEA:77351"/>
        <dbReference type="ChEBI" id="CHEBI:16763"/>
        <dbReference type="ChEBI" id="CHEBI:58326"/>
        <dbReference type="ChEBI" id="CHEBI:74359"/>
        <dbReference type="ChEBI" id="CHEBI:197301"/>
    </reaction>
</comment>
<evidence type="ECO:0000256" key="1">
    <source>
        <dbReference type="ARBA" id="ARBA00001933"/>
    </source>
</evidence>
<dbReference type="PROSITE" id="PS00600">
    <property type="entry name" value="AA_TRANSFER_CLASS_3"/>
    <property type="match status" value="1"/>
</dbReference>
<dbReference type="InterPro" id="IPR015421">
    <property type="entry name" value="PyrdxlP-dep_Trfase_major"/>
</dbReference>
<evidence type="ECO:0000256" key="3">
    <source>
        <dbReference type="ARBA" id="ARBA00008954"/>
    </source>
</evidence>
<evidence type="ECO:0000256" key="28">
    <source>
        <dbReference type="ARBA" id="ARBA00044055"/>
    </source>
</evidence>
<sequence length="486" mass="53416">MALRILRRTLNGRHCGCLYSTIPDMPPAGITPQKYTGISYDEAMKVRKANLTPGLLTYYKNPIMIVQGHMQWLWDSSGKRYLDLFGGIVTVSVGHCHPKVTERAKKQMDNLWHTTNIYLHPTIHQYAEKLAAKLPGNLKVVYFTNSGSEANDLAVLMARLHTGVFDIISLRNAYHGASPYLMGLTALSTWRFNVPTGFGIHQSMNPDPYRGPWGGANCRDSPSQTLRSCDCGAGECQAGVKYADQLEDVLRFSMPKDKCGAFFAESIQGVGGTTQFPKNFLRKAFDIVRAKGGICISDEVQTGFGRLGDHFWGFESHGVTPDIVTMAKGIGNGFPLAAVVTTPEIALSMAKALHFNTYGGNPLACAVGSAVLDVIEEEKIQENAEKTGTHFILELRKLMDEFETIGDVRGKGLMIGVELVKNREGIEPLPVEDVNKVWEHMRDYGILVGKGGIFGNVLRIKPPMCITKADVDFTIAVLKDALKTCL</sequence>
<evidence type="ECO:0000256" key="26">
    <source>
        <dbReference type="ARBA" id="ARBA00043825"/>
    </source>
</evidence>
<keyword evidence="10" id="KW-0496">Mitochondrion</keyword>
<evidence type="ECO:0000256" key="23">
    <source>
        <dbReference type="ARBA" id="ARBA00043758"/>
    </source>
</evidence>
<evidence type="ECO:0000256" key="22">
    <source>
        <dbReference type="ARBA" id="ARBA00043751"/>
    </source>
</evidence>
<dbReference type="EC" id="2.6.1.40" evidence="12"/>
<evidence type="ECO:0000256" key="36">
    <source>
        <dbReference type="ARBA" id="ARBA00048916"/>
    </source>
</evidence>
<comment type="catalytic activity">
    <reaction evidence="23">
        <text>N(omega)-methyl-L-arginine + pyruvate = 5-(3-methylguanidino)-2-oxopentanoate + L-alanine</text>
        <dbReference type="Rhea" id="RHEA:77319"/>
        <dbReference type="ChEBI" id="CHEBI:15361"/>
        <dbReference type="ChEBI" id="CHEBI:57972"/>
        <dbReference type="ChEBI" id="CHEBI:114953"/>
        <dbReference type="ChEBI" id="CHEBI:197314"/>
    </reaction>
</comment>
<dbReference type="FunFam" id="3.40.640.10:FF:000055">
    <property type="entry name" value="Alanine--glyoxylate aminotransferase 2, mitochondrial"/>
    <property type="match status" value="1"/>
</dbReference>
<evidence type="ECO:0000313" key="41">
    <source>
        <dbReference type="Proteomes" id="UP000005408"/>
    </source>
</evidence>
<comment type="catalytic activity">
    <reaction evidence="20">
        <text>(R)-3-amino-2-methylpropanoate + pyruvate = 2-methyl-3-oxopropanoate + L-alanine</text>
        <dbReference type="Rhea" id="RHEA:18393"/>
        <dbReference type="ChEBI" id="CHEBI:15361"/>
        <dbReference type="ChEBI" id="CHEBI:57700"/>
        <dbReference type="ChEBI" id="CHEBI:57731"/>
        <dbReference type="ChEBI" id="CHEBI:57972"/>
        <dbReference type="EC" id="2.6.1.40"/>
    </reaction>
    <physiologicalReaction direction="left-to-right" evidence="20">
        <dbReference type="Rhea" id="RHEA:18394"/>
    </physiologicalReaction>
</comment>
<dbReference type="InterPro" id="IPR005814">
    <property type="entry name" value="Aminotrans_3"/>
</dbReference>
<comment type="catalytic activity">
    <reaction evidence="19">
        <text>(2S)-2-aminobutanoate + glyoxylate = 2-oxobutanoate + glycine</text>
        <dbReference type="Rhea" id="RHEA:77339"/>
        <dbReference type="ChEBI" id="CHEBI:16763"/>
        <dbReference type="ChEBI" id="CHEBI:36655"/>
        <dbReference type="ChEBI" id="CHEBI:57305"/>
        <dbReference type="ChEBI" id="CHEBI:74359"/>
    </reaction>
</comment>
<evidence type="ECO:0000256" key="38">
    <source>
        <dbReference type="ARBA" id="ARBA00058068"/>
    </source>
</evidence>
<evidence type="ECO:0000256" key="21">
    <source>
        <dbReference type="ARBA" id="ARBA00043749"/>
    </source>
</evidence>
<evidence type="ECO:0000256" key="34">
    <source>
        <dbReference type="ARBA" id="ARBA00048560"/>
    </source>
</evidence>
<evidence type="ECO:0000256" key="19">
    <source>
        <dbReference type="ARBA" id="ARBA00043679"/>
    </source>
</evidence>
<evidence type="ECO:0000256" key="33">
    <source>
        <dbReference type="ARBA" id="ARBA00048500"/>
    </source>
</evidence>
<dbReference type="Gene3D" id="3.40.640.10">
    <property type="entry name" value="Type I PLP-dependent aspartate aminotransferase-like (Major domain)"/>
    <property type="match status" value="1"/>
</dbReference>
<proteinExistence type="inferred from homology"/>
<comment type="catalytic activity">
    <reaction evidence="18">
        <text>N(omega),N(omega)-dimethyl-L-arginine + pyruvate = 5-(3,3-dimethylguanidino)-2-oxopentanoate + L-alanine</text>
        <dbReference type="Rhea" id="RHEA:77303"/>
        <dbReference type="ChEBI" id="CHEBI:15361"/>
        <dbReference type="ChEBI" id="CHEBI:57972"/>
        <dbReference type="ChEBI" id="CHEBI:58326"/>
        <dbReference type="ChEBI" id="CHEBI:197301"/>
    </reaction>
</comment>
<dbReference type="SUPFAM" id="SSF53383">
    <property type="entry name" value="PLP-dependent transferases"/>
    <property type="match status" value="1"/>
</dbReference>
<comment type="catalytic activity">
    <reaction evidence="37">
        <text>N(omega),N('omega)-dimethyl-L-arginine + glyoxylate = 5-(3,3'-dimethylguanidino)-2-oxopentanoate + glycine</text>
        <dbReference type="Rhea" id="RHEA:77315"/>
        <dbReference type="ChEBI" id="CHEBI:36655"/>
        <dbReference type="ChEBI" id="CHEBI:57305"/>
        <dbReference type="ChEBI" id="CHEBI:197308"/>
        <dbReference type="ChEBI" id="CHEBI:197310"/>
    </reaction>
</comment>
<comment type="catalytic activity">
    <reaction evidence="24">
        <text>L-ornithine + pyruvate = 5-amino-2-oxopentanoate + L-alanine</text>
        <dbReference type="Rhea" id="RHEA:77327"/>
        <dbReference type="ChEBI" id="CHEBI:15361"/>
        <dbReference type="ChEBI" id="CHEBI:46911"/>
        <dbReference type="ChEBI" id="CHEBI:57972"/>
        <dbReference type="ChEBI" id="CHEBI:58802"/>
    </reaction>
</comment>
<evidence type="ECO:0000256" key="24">
    <source>
        <dbReference type="ARBA" id="ARBA00043777"/>
    </source>
</evidence>
<evidence type="ECO:0000256" key="29">
    <source>
        <dbReference type="ARBA" id="ARBA00044257"/>
    </source>
</evidence>
<comment type="subcellular location">
    <subcellularLocation>
        <location evidence="2">Mitochondrion</location>
    </subcellularLocation>
</comment>
<keyword evidence="7" id="KW-0808">Transferase</keyword>
<comment type="catalytic activity">
    <reaction evidence="22">
        <text>2-oxobutanoate + L-alanine = (2S)-2-aminobutanoate + pyruvate</text>
        <dbReference type="Rhea" id="RHEA:77355"/>
        <dbReference type="ChEBI" id="CHEBI:15361"/>
        <dbReference type="ChEBI" id="CHEBI:16763"/>
        <dbReference type="ChEBI" id="CHEBI:57972"/>
        <dbReference type="ChEBI" id="CHEBI:74359"/>
        <dbReference type="EC" id="2.6.1.44"/>
    </reaction>
</comment>
<evidence type="ECO:0000313" key="40">
    <source>
        <dbReference type="EnsemblMetazoa" id="G22353.1:cds"/>
    </source>
</evidence>
<keyword evidence="6" id="KW-0032">Aminotransferase</keyword>
<dbReference type="InterPro" id="IPR049704">
    <property type="entry name" value="Aminotrans_3_PPA_site"/>
</dbReference>
<evidence type="ECO:0000256" key="17">
    <source>
        <dbReference type="ARBA" id="ARBA00042669"/>
    </source>
</evidence>
<dbReference type="PANTHER" id="PTHR45688:SF3">
    <property type="entry name" value="ALANINE--GLYOXYLATE AMINOTRANSFERASE 2, MITOCHONDRIAL"/>
    <property type="match status" value="1"/>
</dbReference>